<reference evidence="4 5" key="1">
    <citation type="journal article" date="2019" name="Sci. Rep.">
        <title>Comparative genomics of chytrid fungi reveal insights into the obligate biotrophic and pathogenic lifestyle of Synchytrium endobioticum.</title>
        <authorList>
            <person name="van de Vossenberg B.T.L.H."/>
            <person name="Warris S."/>
            <person name="Nguyen H.D.T."/>
            <person name="van Gent-Pelzer M.P.E."/>
            <person name="Joly D.L."/>
            <person name="van de Geest H.C."/>
            <person name="Bonants P.J.M."/>
            <person name="Smith D.S."/>
            <person name="Levesque C.A."/>
            <person name="van der Lee T.A.J."/>
        </authorList>
    </citation>
    <scope>NUCLEOTIDE SEQUENCE [LARGE SCALE GENOMIC DNA]</scope>
    <source>
        <strain evidence="4 5">JEL517</strain>
    </source>
</reference>
<comment type="similarity">
    <text evidence="3">Belongs to the KTI12 family.</text>
</comment>
<organism evidence="4 5">
    <name type="scientific">Synchytrium microbalum</name>
    <dbReference type="NCBI Taxonomy" id="1806994"/>
    <lineage>
        <taxon>Eukaryota</taxon>
        <taxon>Fungi</taxon>
        <taxon>Fungi incertae sedis</taxon>
        <taxon>Chytridiomycota</taxon>
        <taxon>Chytridiomycota incertae sedis</taxon>
        <taxon>Chytridiomycetes</taxon>
        <taxon>Synchytriales</taxon>
        <taxon>Synchytriaceae</taxon>
        <taxon>Synchytrium</taxon>
    </lineage>
</organism>
<dbReference type="PANTHER" id="PTHR12435">
    <property type="match status" value="1"/>
</dbReference>
<dbReference type="GeneID" id="42002115"/>
<dbReference type="Proteomes" id="UP000319731">
    <property type="component" value="Unassembled WGS sequence"/>
</dbReference>
<dbReference type="OrthoDB" id="9972657at2759"/>
<dbReference type="EMBL" id="QEAO01000003">
    <property type="protein sequence ID" value="TPX37166.1"/>
    <property type="molecule type" value="Genomic_DNA"/>
</dbReference>
<dbReference type="RefSeq" id="XP_031027236.1">
    <property type="nucleotide sequence ID" value="XM_031166818.1"/>
</dbReference>
<dbReference type="InterPro" id="IPR013641">
    <property type="entry name" value="KTI12/PSTK"/>
</dbReference>
<evidence type="ECO:0000313" key="4">
    <source>
        <dbReference type="EMBL" id="TPX37166.1"/>
    </source>
</evidence>
<dbReference type="Pfam" id="PF08433">
    <property type="entry name" value="KTI12"/>
    <property type="match status" value="1"/>
</dbReference>
<name>A0A507CGJ8_9FUNG</name>
<sequence length="146" mass="16393">MPLVLMCGMPCTGKSTRAQQLQAWLEDYVAKNSSEMAAQGVVIKQVVILSDDVAEIDKFKTYASASEEKNCRASLYSAIERLLSRETIVISDWMNYIKGYRYQLYCSSKTMATPHCILYCGTPVETARAWNTARSDNSYDAATQVY</sequence>
<evidence type="ECO:0000256" key="1">
    <source>
        <dbReference type="ARBA" id="ARBA00022741"/>
    </source>
</evidence>
<evidence type="ECO:0008006" key="6">
    <source>
        <dbReference type="Google" id="ProtNLM"/>
    </source>
</evidence>
<proteinExistence type="inferred from homology"/>
<keyword evidence="1" id="KW-0547">Nucleotide-binding</keyword>
<dbReference type="InterPro" id="IPR027417">
    <property type="entry name" value="P-loop_NTPase"/>
</dbReference>
<dbReference type="AlphaFoldDB" id="A0A507CGJ8"/>
<dbReference type="STRING" id="1806994.A0A507CGJ8"/>
<keyword evidence="2" id="KW-0067">ATP-binding</keyword>
<dbReference type="Gene3D" id="3.40.50.300">
    <property type="entry name" value="P-loop containing nucleotide triphosphate hydrolases"/>
    <property type="match status" value="1"/>
</dbReference>
<evidence type="ECO:0000313" key="5">
    <source>
        <dbReference type="Proteomes" id="UP000319731"/>
    </source>
</evidence>
<dbReference type="GO" id="GO:0005524">
    <property type="term" value="F:ATP binding"/>
    <property type="evidence" value="ECO:0007669"/>
    <property type="project" value="UniProtKB-KW"/>
</dbReference>
<accession>A0A507CGJ8</accession>
<comment type="caution">
    <text evidence="4">The sequence shown here is derived from an EMBL/GenBank/DDBJ whole genome shotgun (WGS) entry which is preliminary data.</text>
</comment>
<protein>
    <recommendedName>
        <fullName evidence="6">6-phosphofructo-2-kinase domain-containing protein</fullName>
    </recommendedName>
</protein>
<keyword evidence="5" id="KW-1185">Reference proteome</keyword>
<dbReference type="SUPFAM" id="SSF52540">
    <property type="entry name" value="P-loop containing nucleoside triphosphate hydrolases"/>
    <property type="match status" value="1"/>
</dbReference>
<gene>
    <name evidence="4" type="ORF">SmJEL517_g00890</name>
</gene>
<evidence type="ECO:0000256" key="3">
    <source>
        <dbReference type="ARBA" id="ARBA00025768"/>
    </source>
</evidence>
<evidence type="ECO:0000256" key="2">
    <source>
        <dbReference type="ARBA" id="ARBA00022840"/>
    </source>
</evidence>